<dbReference type="Proteomes" id="UP000298781">
    <property type="component" value="Chromosome"/>
</dbReference>
<keyword evidence="3" id="KW-0732">Signal</keyword>
<evidence type="ECO:0000313" key="5">
    <source>
        <dbReference type="EMBL" id="QCI69031.1"/>
    </source>
</evidence>
<accession>A0A4D7B7K2</accession>
<proteinExistence type="inferred from homology"/>
<dbReference type="SUPFAM" id="SSF53850">
    <property type="entry name" value="Periplasmic binding protein-like II"/>
    <property type="match status" value="1"/>
</dbReference>
<dbReference type="PANTHER" id="PTHR30290:SF38">
    <property type="entry name" value="D,D-DIPEPTIDE-BINDING PERIPLASMIC PROTEIN DDPA-RELATED"/>
    <property type="match status" value="1"/>
</dbReference>
<dbReference type="GO" id="GO:0015833">
    <property type="term" value="P:peptide transport"/>
    <property type="evidence" value="ECO:0007669"/>
    <property type="project" value="TreeGrafter"/>
</dbReference>
<dbReference type="Pfam" id="PF00496">
    <property type="entry name" value="SBP_bac_5"/>
    <property type="match status" value="1"/>
</dbReference>
<sequence>MVAWLTAFAGPASAQPGSAAGPAPQRGDYGFRVALNSDIRSTQPGVNRDFNTDSVVLHMVEGLVALRENAAIAPMLAERIDLSADGRTYRFTLRQGVTFHNGAPLTSAEVVWSLKRYLDPAVQWRCLPDFDGHGIAKVVDIGAPDAATVTITLEKPTALFLNTMARPDCGSTAIVHPASVGADGVWRQPVGTGPYRLGEWRRGQYVDLLRFDGYVPLAGPRDGLAGAKIASAAQIRFMVIPDSSAAKAALIAGAIDLMSDVASTELSDMRGRNDITVVSAPTMGLTGFLIQTRDPLLRDPRIRRAMALAIDVPQIVASLVGTDAPDNPSPIPSSSAFHTAVQGVRPRHDIAAAKRLLAEAGYRGQTIRMITNRRYPNVYDAAVAAQSMAAEAGLKIELEVLDWATQLDRYTRGDYQMMSFLYSPRLDPSLSYEMLSGPKDSQPRKLWEDPEALALIRRSFEVADPAERQAIFDDLFQRFIAQTPAIILFNQPDYLAHRKGLDGVASWAAAQTRLWGVSRR</sequence>
<dbReference type="KEGG" id="pstg:E8M01_04005"/>
<dbReference type="InterPro" id="IPR039424">
    <property type="entry name" value="SBP_5"/>
</dbReference>
<dbReference type="Gene3D" id="3.90.76.10">
    <property type="entry name" value="Dipeptide-binding Protein, Domain 1"/>
    <property type="match status" value="1"/>
</dbReference>
<evidence type="ECO:0000313" key="6">
    <source>
        <dbReference type="Proteomes" id="UP000298781"/>
    </source>
</evidence>
<organism evidence="5 6">
    <name type="scientific">Phreatobacter stygius</name>
    <dbReference type="NCBI Taxonomy" id="1940610"/>
    <lineage>
        <taxon>Bacteria</taxon>
        <taxon>Pseudomonadati</taxon>
        <taxon>Pseudomonadota</taxon>
        <taxon>Alphaproteobacteria</taxon>
        <taxon>Hyphomicrobiales</taxon>
        <taxon>Phreatobacteraceae</taxon>
        <taxon>Phreatobacter</taxon>
    </lineage>
</organism>
<dbReference type="GO" id="GO:0030288">
    <property type="term" value="C:outer membrane-bounded periplasmic space"/>
    <property type="evidence" value="ECO:0007669"/>
    <property type="project" value="UniProtKB-ARBA"/>
</dbReference>
<keyword evidence="6" id="KW-1185">Reference proteome</keyword>
<evidence type="ECO:0000256" key="1">
    <source>
        <dbReference type="ARBA" id="ARBA00004418"/>
    </source>
</evidence>
<dbReference type="PANTHER" id="PTHR30290">
    <property type="entry name" value="PERIPLASMIC BINDING COMPONENT OF ABC TRANSPORTER"/>
    <property type="match status" value="1"/>
</dbReference>
<dbReference type="OrthoDB" id="9803988at2"/>
<comment type="similarity">
    <text evidence="2">Belongs to the bacterial solute-binding protein 5 family.</text>
</comment>
<comment type="subcellular location">
    <subcellularLocation>
        <location evidence="1">Periplasm</location>
    </subcellularLocation>
</comment>
<evidence type="ECO:0000259" key="4">
    <source>
        <dbReference type="Pfam" id="PF00496"/>
    </source>
</evidence>
<dbReference type="GO" id="GO:0043190">
    <property type="term" value="C:ATP-binding cassette (ABC) transporter complex"/>
    <property type="evidence" value="ECO:0007669"/>
    <property type="project" value="InterPro"/>
</dbReference>
<evidence type="ECO:0000256" key="2">
    <source>
        <dbReference type="ARBA" id="ARBA00005695"/>
    </source>
</evidence>
<protein>
    <submittedName>
        <fullName evidence="5">ABC transporter substrate-binding protein</fullName>
    </submittedName>
</protein>
<dbReference type="PIRSF" id="PIRSF002741">
    <property type="entry name" value="MppA"/>
    <property type="match status" value="1"/>
</dbReference>
<dbReference type="AlphaFoldDB" id="A0A4D7B7K2"/>
<feature type="domain" description="Solute-binding protein family 5" evidence="4">
    <location>
        <begin position="72"/>
        <end position="439"/>
    </location>
</feature>
<reference evidence="5 6" key="1">
    <citation type="submission" date="2019-04" db="EMBL/GenBank/DDBJ databases">
        <title>Phreatobacter aquaticus sp. nov.</title>
        <authorList>
            <person name="Choi A."/>
        </authorList>
    </citation>
    <scope>NUCLEOTIDE SEQUENCE [LARGE SCALE GENOMIC DNA]</scope>
    <source>
        <strain evidence="5 6">KCTC 52518</strain>
    </source>
</reference>
<gene>
    <name evidence="5" type="ORF">E8M01_04005</name>
</gene>
<name>A0A4D7B7K2_9HYPH</name>
<dbReference type="InterPro" id="IPR030678">
    <property type="entry name" value="Peptide/Ni-bd"/>
</dbReference>
<evidence type="ECO:0000256" key="3">
    <source>
        <dbReference type="ARBA" id="ARBA00022729"/>
    </source>
</evidence>
<dbReference type="GO" id="GO:1904680">
    <property type="term" value="F:peptide transmembrane transporter activity"/>
    <property type="evidence" value="ECO:0007669"/>
    <property type="project" value="TreeGrafter"/>
</dbReference>
<dbReference type="InterPro" id="IPR000914">
    <property type="entry name" value="SBP_5_dom"/>
</dbReference>
<dbReference type="Gene3D" id="3.10.105.10">
    <property type="entry name" value="Dipeptide-binding Protein, Domain 3"/>
    <property type="match status" value="1"/>
</dbReference>
<dbReference type="EMBL" id="CP039690">
    <property type="protein sequence ID" value="QCI69031.1"/>
    <property type="molecule type" value="Genomic_DNA"/>
</dbReference>
<dbReference type="Gene3D" id="3.40.190.10">
    <property type="entry name" value="Periplasmic binding protein-like II"/>
    <property type="match status" value="1"/>
</dbReference>